<dbReference type="EMBL" id="BRXY01000028">
    <property type="protein sequence ID" value="GMH54525.1"/>
    <property type="molecule type" value="Genomic_DNA"/>
</dbReference>
<evidence type="ECO:0000313" key="2">
    <source>
        <dbReference type="Proteomes" id="UP001165085"/>
    </source>
</evidence>
<protein>
    <submittedName>
        <fullName evidence="1">Uncharacterized protein</fullName>
    </submittedName>
</protein>
<name>A0A9W6ZQD2_9STRA</name>
<accession>A0A9W6ZQD2</accession>
<evidence type="ECO:0000313" key="1">
    <source>
        <dbReference type="EMBL" id="GMH54525.1"/>
    </source>
</evidence>
<gene>
    <name evidence="1" type="ORF">TrST_g12176</name>
</gene>
<reference evidence="2" key="1">
    <citation type="journal article" date="2023" name="Commun. Biol.">
        <title>Genome analysis of Parmales, the sister group of diatoms, reveals the evolutionary specialization of diatoms from phago-mixotrophs to photoautotrophs.</title>
        <authorList>
            <person name="Ban H."/>
            <person name="Sato S."/>
            <person name="Yoshikawa S."/>
            <person name="Yamada K."/>
            <person name="Nakamura Y."/>
            <person name="Ichinomiya M."/>
            <person name="Sato N."/>
            <person name="Blanc-Mathieu R."/>
            <person name="Endo H."/>
            <person name="Kuwata A."/>
            <person name="Ogata H."/>
        </authorList>
    </citation>
    <scope>NUCLEOTIDE SEQUENCE [LARGE SCALE GENOMIC DNA]</scope>
    <source>
        <strain evidence="2">NIES 3701</strain>
    </source>
</reference>
<dbReference type="Proteomes" id="UP001165085">
    <property type="component" value="Unassembled WGS sequence"/>
</dbReference>
<proteinExistence type="predicted"/>
<sequence>MNPAFPGGNGAKGMGVVMRTKICPGNGPHRNESWQTHGRSIQPAGVSRFYNELNNSSQSVISQKGARVRAMGSSASTQFYDVQLKRLLAEYAPDKLCLTEKLLVKWKGKEETLFAKIREKFQSRQHKTK</sequence>
<keyword evidence="2" id="KW-1185">Reference proteome</keyword>
<dbReference type="AlphaFoldDB" id="A0A9W6ZQD2"/>
<comment type="caution">
    <text evidence="1">The sequence shown here is derived from an EMBL/GenBank/DDBJ whole genome shotgun (WGS) entry which is preliminary data.</text>
</comment>
<organism evidence="1 2">
    <name type="scientific">Triparma strigata</name>
    <dbReference type="NCBI Taxonomy" id="1606541"/>
    <lineage>
        <taxon>Eukaryota</taxon>
        <taxon>Sar</taxon>
        <taxon>Stramenopiles</taxon>
        <taxon>Ochrophyta</taxon>
        <taxon>Bolidophyceae</taxon>
        <taxon>Parmales</taxon>
        <taxon>Triparmaceae</taxon>
        <taxon>Triparma</taxon>
    </lineage>
</organism>
<dbReference type="OrthoDB" id="10295661at2759"/>